<dbReference type="KEGG" id="por:APT59_09875"/>
<organism evidence="2 3">
    <name type="scientific">Pseudomonas oryzihabitans</name>
    <dbReference type="NCBI Taxonomy" id="47885"/>
    <lineage>
        <taxon>Bacteria</taxon>
        <taxon>Pseudomonadati</taxon>
        <taxon>Pseudomonadota</taxon>
        <taxon>Gammaproteobacteria</taxon>
        <taxon>Pseudomonadales</taxon>
        <taxon>Pseudomonadaceae</taxon>
        <taxon>Pseudomonas</taxon>
    </lineage>
</organism>
<proteinExistence type="predicted"/>
<gene>
    <name evidence="2" type="ORF">APT59_09875</name>
</gene>
<sequence length="72" mass="7871">MKPLFYDVECAACDGAGFVDAATGESLGKDDAPFQMRAYIARLESQVATLQRMQPYESSNRRGPHGSHFTGD</sequence>
<dbReference type="AlphaFoldDB" id="A0A0U4P254"/>
<protein>
    <submittedName>
        <fullName evidence="2">Uncharacterized protein</fullName>
    </submittedName>
</protein>
<accession>A0A0U4P254</accession>
<evidence type="ECO:0000313" key="2">
    <source>
        <dbReference type="EMBL" id="ALZ84494.1"/>
    </source>
</evidence>
<feature type="region of interest" description="Disordered" evidence="1">
    <location>
        <begin position="51"/>
        <end position="72"/>
    </location>
</feature>
<name>A0A0U4P254_9PSED</name>
<evidence type="ECO:0000256" key="1">
    <source>
        <dbReference type="SAM" id="MobiDB-lite"/>
    </source>
</evidence>
<reference evidence="2 3" key="1">
    <citation type="submission" date="2016-01" db="EMBL/GenBank/DDBJ databases">
        <title>Annotation of Pseudomonas oryzihabitans USDA-ARS-USMARC-56511.</title>
        <authorList>
            <person name="Harhay G.P."/>
            <person name="Harhay D.M."/>
            <person name="Smith T.P.L."/>
            <person name="Bono J.L."/>
            <person name="Heaton M.P."/>
            <person name="Clawson M.L."/>
            <person name="Chitko-Mckown C.G."/>
            <person name="Capik S.F."/>
            <person name="DeDonder K.D."/>
            <person name="Apley M.D."/>
            <person name="Lubbers B.V."/>
            <person name="White B.J."/>
            <person name="Larson R.L."/>
        </authorList>
    </citation>
    <scope>NUCLEOTIDE SEQUENCE [LARGE SCALE GENOMIC DNA]</scope>
    <source>
        <strain evidence="2 3">USDA-ARS-USMARC-56511</strain>
    </source>
</reference>
<dbReference type="EMBL" id="CP013987">
    <property type="protein sequence ID" value="ALZ84494.1"/>
    <property type="molecule type" value="Genomic_DNA"/>
</dbReference>
<evidence type="ECO:0000313" key="3">
    <source>
        <dbReference type="Proteomes" id="UP000064137"/>
    </source>
</evidence>
<dbReference type="Proteomes" id="UP000064137">
    <property type="component" value="Chromosome"/>
</dbReference>